<protein>
    <submittedName>
        <fullName evidence="2">Methyltransferase family protein</fullName>
    </submittedName>
</protein>
<keyword evidence="3" id="KW-1185">Reference proteome</keyword>
<dbReference type="CDD" id="cd02440">
    <property type="entry name" value="AdoMet_MTases"/>
    <property type="match status" value="1"/>
</dbReference>
<dbReference type="GO" id="GO:0008757">
    <property type="term" value="F:S-adenosylmethionine-dependent methyltransferase activity"/>
    <property type="evidence" value="ECO:0007669"/>
    <property type="project" value="InterPro"/>
</dbReference>
<gene>
    <name evidence="2" type="ORF">FHX73_15484</name>
</gene>
<dbReference type="PANTHER" id="PTHR43861">
    <property type="entry name" value="TRANS-ACONITATE 2-METHYLTRANSFERASE-RELATED"/>
    <property type="match status" value="1"/>
</dbReference>
<organism evidence="2 3">
    <name type="scientific">Kitasatospora viridis</name>
    <dbReference type="NCBI Taxonomy" id="281105"/>
    <lineage>
        <taxon>Bacteria</taxon>
        <taxon>Bacillati</taxon>
        <taxon>Actinomycetota</taxon>
        <taxon>Actinomycetes</taxon>
        <taxon>Kitasatosporales</taxon>
        <taxon>Streptomycetaceae</taxon>
        <taxon>Kitasatospora</taxon>
    </lineage>
</organism>
<evidence type="ECO:0000313" key="2">
    <source>
        <dbReference type="EMBL" id="TWF73857.1"/>
    </source>
</evidence>
<evidence type="ECO:0000313" key="3">
    <source>
        <dbReference type="Proteomes" id="UP000317940"/>
    </source>
</evidence>
<comment type="caution">
    <text evidence="2">The sequence shown here is derived from an EMBL/GenBank/DDBJ whole genome shotgun (WGS) entry which is preliminary data.</text>
</comment>
<dbReference type="Pfam" id="PF08241">
    <property type="entry name" value="Methyltransf_11"/>
    <property type="match status" value="1"/>
</dbReference>
<dbReference type="OrthoDB" id="3869604at2"/>
<dbReference type="SUPFAM" id="SSF53335">
    <property type="entry name" value="S-adenosyl-L-methionine-dependent methyltransferases"/>
    <property type="match status" value="1"/>
</dbReference>
<dbReference type="GO" id="GO:0017000">
    <property type="term" value="P:antibiotic biosynthetic process"/>
    <property type="evidence" value="ECO:0007669"/>
    <property type="project" value="UniProtKB-ARBA"/>
</dbReference>
<dbReference type="EMBL" id="VIWT01000005">
    <property type="protein sequence ID" value="TWF73857.1"/>
    <property type="molecule type" value="Genomic_DNA"/>
</dbReference>
<keyword evidence="2" id="KW-0489">Methyltransferase</keyword>
<dbReference type="PANTHER" id="PTHR43861:SF1">
    <property type="entry name" value="TRANS-ACONITATE 2-METHYLTRANSFERASE"/>
    <property type="match status" value="1"/>
</dbReference>
<proteinExistence type="predicted"/>
<reference evidence="2 3" key="1">
    <citation type="submission" date="2019-06" db="EMBL/GenBank/DDBJ databases">
        <title>Sequencing the genomes of 1000 actinobacteria strains.</title>
        <authorList>
            <person name="Klenk H.-P."/>
        </authorList>
    </citation>
    <scope>NUCLEOTIDE SEQUENCE [LARGE SCALE GENOMIC DNA]</scope>
    <source>
        <strain evidence="2 3">DSM 44826</strain>
    </source>
</reference>
<dbReference type="GO" id="GO:0032259">
    <property type="term" value="P:methylation"/>
    <property type="evidence" value="ECO:0007669"/>
    <property type="project" value="UniProtKB-KW"/>
</dbReference>
<sequence>MAGIEYDQHTAERYRAAREVPREGLTAWREAIAAASGLRPGDTVLDLGAGTGAFATAFRDWFDVRVLAVEPAAAMRAVLLGQLGPADERIRVLDGRGEALPLPDGCADAAWLGSVLHHLSDAAATARELHRVLRPGAPVLIRNLFPGRAERDLRVRFFPETAAGVADYPSAEQVAGVFAGAGFRRVSLTSLPQRSAATLEEYADRLNQDSDSKLRALTAEQYAAGLARLRDAARRHPAEPATSWMDLLVLARTEGGSGDADAAR</sequence>
<dbReference type="Proteomes" id="UP000317940">
    <property type="component" value="Unassembled WGS sequence"/>
</dbReference>
<accession>A0A561SGC0</accession>
<dbReference type="AlphaFoldDB" id="A0A561SGC0"/>
<name>A0A561SGC0_9ACTN</name>
<keyword evidence="2" id="KW-0808">Transferase</keyword>
<feature type="domain" description="Methyltransferase type 11" evidence="1">
    <location>
        <begin position="45"/>
        <end position="139"/>
    </location>
</feature>
<dbReference type="Gene3D" id="3.40.50.150">
    <property type="entry name" value="Vaccinia Virus protein VP39"/>
    <property type="match status" value="1"/>
</dbReference>
<dbReference type="RefSeq" id="WP_145910770.1">
    <property type="nucleotide sequence ID" value="NZ_BAAAMZ010000001.1"/>
</dbReference>
<dbReference type="InterPro" id="IPR013216">
    <property type="entry name" value="Methyltransf_11"/>
</dbReference>
<evidence type="ECO:0000259" key="1">
    <source>
        <dbReference type="Pfam" id="PF08241"/>
    </source>
</evidence>
<dbReference type="InterPro" id="IPR029063">
    <property type="entry name" value="SAM-dependent_MTases_sf"/>
</dbReference>